<dbReference type="PANTHER" id="PTHR41394">
    <property type="entry name" value="MAGNESIUM TRANSPORTER MGTE"/>
    <property type="match status" value="1"/>
</dbReference>
<evidence type="ECO:0000313" key="11">
    <source>
        <dbReference type="EMBL" id="MCP3425865.1"/>
    </source>
</evidence>
<dbReference type="GO" id="GO:0046872">
    <property type="term" value="F:metal ion binding"/>
    <property type="evidence" value="ECO:0007669"/>
    <property type="project" value="UniProtKB-KW"/>
</dbReference>
<feature type="transmembrane region" description="Helical" evidence="9">
    <location>
        <begin position="430"/>
        <end position="453"/>
    </location>
</feature>
<dbReference type="GO" id="GO:0015095">
    <property type="term" value="F:magnesium ion transmembrane transporter activity"/>
    <property type="evidence" value="ECO:0007669"/>
    <property type="project" value="UniProtKB-UniRule"/>
</dbReference>
<evidence type="ECO:0000256" key="5">
    <source>
        <dbReference type="ARBA" id="ARBA00022842"/>
    </source>
</evidence>
<keyword evidence="9" id="KW-0479">Metal-binding</keyword>
<name>A0A9X2HCQ8_9MICC</name>
<comment type="similarity">
    <text evidence="2 9">Belongs to the SLC41A transporter family.</text>
</comment>
<protein>
    <recommendedName>
        <fullName evidence="9">Magnesium transporter MgtE</fullName>
    </recommendedName>
</protein>
<dbReference type="AlphaFoldDB" id="A0A9X2HCQ8"/>
<reference evidence="11" key="1">
    <citation type="submission" date="2022-06" db="EMBL/GenBank/DDBJ databases">
        <title>Rothia sp. isolated from sandalwood seedling.</title>
        <authorList>
            <person name="Tuikhar N."/>
            <person name="Kirdat K."/>
            <person name="Thorat V."/>
            <person name="Swetha P."/>
            <person name="Padma S."/>
            <person name="Sundararaj R."/>
            <person name="Yadav A."/>
        </authorList>
    </citation>
    <scope>NUCLEOTIDE SEQUENCE</scope>
    <source>
        <strain evidence="11">AR01</strain>
    </source>
</reference>
<dbReference type="SMART" id="SM00116">
    <property type="entry name" value="CBS"/>
    <property type="match status" value="2"/>
</dbReference>
<keyword evidence="3 9" id="KW-0813">Transport</keyword>
<evidence type="ECO:0000256" key="1">
    <source>
        <dbReference type="ARBA" id="ARBA00004141"/>
    </source>
</evidence>
<evidence type="ECO:0000256" key="6">
    <source>
        <dbReference type="ARBA" id="ARBA00022989"/>
    </source>
</evidence>
<evidence type="ECO:0000259" key="10">
    <source>
        <dbReference type="PROSITE" id="PS51371"/>
    </source>
</evidence>
<dbReference type="Gene3D" id="1.25.60.10">
    <property type="entry name" value="MgtE N-terminal domain-like"/>
    <property type="match status" value="1"/>
</dbReference>
<dbReference type="InterPro" id="IPR006667">
    <property type="entry name" value="SLC41_membr_dom"/>
</dbReference>
<evidence type="ECO:0000256" key="2">
    <source>
        <dbReference type="ARBA" id="ARBA00009749"/>
    </source>
</evidence>
<dbReference type="CDD" id="cd04606">
    <property type="entry name" value="CBS_pair_Mg_transporter"/>
    <property type="match status" value="1"/>
</dbReference>
<keyword evidence="12" id="KW-1185">Reference proteome</keyword>
<feature type="transmembrane region" description="Helical" evidence="9">
    <location>
        <begin position="286"/>
        <end position="306"/>
    </location>
</feature>
<comment type="caution">
    <text evidence="11">The sequence shown here is derived from an EMBL/GenBank/DDBJ whole genome shotgun (WGS) entry which is preliminary data.</text>
</comment>
<dbReference type="GO" id="GO:0005886">
    <property type="term" value="C:plasma membrane"/>
    <property type="evidence" value="ECO:0007669"/>
    <property type="project" value="UniProtKB-SubCell"/>
</dbReference>
<dbReference type="InterPro" id="IPR038076">
    <property type="entry name" value="MgtE_N_sf"/>
</dbReference>
<comment type="subunit">
    <text evidence="9">Homodimer.</text>
</comment>
<dbReference type="Pfam" id="PF01769">
    <property type="entry name" value="MgtE"/>
    <property type="match status" value="1"/>
</dbReference>
<dbReference type="Gene3D" id="3.10.580.10">
    <property type="entry name" value="CBS-domain"/>
    <property type="match status" value="1"/>
</dbReference>
<evidence type="ECO:0000256" key="8">
    <source>
        <dbReference type="PROSITE-ProRule" id="PRU00703"/>
    </source>
</evidence>
<comment type="subcellular location">
    <subcellularLocation>
        <location evidence="9">Cell membrane</location>
        <topology evidence="9">Multi-pass membrane protein</topology>
    </subcellularLocation>
    <subcellularLocation>
        <location evidence="1">Membrane</location>
        <topology evidence="1">Multi-pass membrane protein</topology>
    </subcellularLocation>
</comment>
<dbReference type="InterPro" id="IPR006668">
    <property type="entry name" value="Mg_transptr_MgtE_intracell_dom"/>
</dbReference>
<evidence type="ECO:0000256" key="7">
    <source>
        <dbReference type="ARBA" id="ARBA00023136"/>
    </source>
</evidence>
<feature type="domain" description="CBS" evidence="10">
    <location>
        <begin position="139"/>
        <end position="200"/>
    </location>
</feature>
<dbReference type="Gene3D" id="1.10.357.20">
    <property type="entry name" value="SLC41 divalent cation transporters, integral membrane domain"/>
    <property type="match status" value="1"/>
</dbReference>
<feature type="transmembrane region" description="Helical" evidence="9">
    <location>
        <begin position="364"/>
        <end position="386"/>
    </location>
</feature>
<keyword evidence="6 9" id="KW-1133">Transmembrane helix</keyword>
<dbReference type="EMBL" id="JANAFB010000015">
    <property type="protein sequence ID" value="MCP3425865.1"/>
    <property type="molecule type" value="Genomic_DNA"/>
</dbReference>
<keyword evidence="8" id="KW-0129">CBS domain</keyword>
<dbReference type="PANTHER" id="PTHR41394:SF8">
    <property type="entry name" value="MAGNESIUM TRANSPORTER MGTE"/>
    <property type="match status" value="1"/>
</dbReference>
<gene>
    <name evidence="11" type="primary">mgtE</name>
    <name evidence="11" type="ORF">NBM05_07560</name>
</gene>
<dbReference type="Proteomes" id="UP001139502">
    <property type="component" value="Unassembled WGS sequence"/>
</dbReference>
<dbReference type="SUPFAM" id="SSF161093">
    <property type="entry name" value="MgtE membrane domain-like"/>
    <property type="match status" value="1"/>
</dbReference>
<dbReference type="RefSeq" id="WP_254166272.1">
    <property type="nucleotide sequence ID" value="NZ_JANAFB010000015.1"/>
</dbReference>
<keyword evidence="4 9" id="KW-0812">Transmembrane</keyword>
<dbReference type="Pfam" id="PF03448">
    <property type="entry name" value="MgtE_N"/>
    <property type="match status" value="1"/>
</dbReference>
<dbReference type="InterPro" id="IPR046342">
    <property type="entry name" value="CBS_dom_sf"/>
</dbReference>
<evidence type="ECO:0000313" key="12">
    <source>
        <dbReference type="Proteomes" id="UP001139502"/>
    </source>
</evidence>
<accession>A0A9X2HCQ8</accession>
<dbReference type="InterPro" id="IPR000644">
    <property type="entry name" value="CBS_dom"/>
</dbReference>
<dbReference type="Pfam" id="PF00571">
    <property type="entry name" value="CBS"/>
    <property type="match status" value="2"/>
</dbReference>
<proteinExistence type="inferred from homology"/>
<evidence type="ECO:0000256" key="4">
    <source>
        <dbReference type="ARBA" id="ARBA00022692"/>
    </source>
</evidence>
<evidence type="ECO:0000256" key="3">
    <source>
        <dbReference type="ARBA" id="ARBA00022448"/>
    </source>
</evidence>
<dbReference type="SUPFAM" id="SSF54631">
    <property type="entry name" value="CBS-domain pair"/>
    <property type="match status" value="1"/>
</dbReference>
<dbReference type="NCBIfam" id="TIGR00400">
    <property type="entry name" value="mgtE"/>
    <property type="match status" value="1"/>
</dbReference>
<keyword evidence="7 9" id="KW-0472">Membrane</keyword>
<dbReference type="InterPro" id="IPR006669">
    <property type="entry name" value="MgtE_transporter"/>
</dbReference>
<dbReference type="InterPro" id="IPR036739">
    <property type="entry name" value="SLC41_membr_dom_sf"/>
</dbReference>
<feature type="domain" description="CBS" evidence="10">
    <location>
        <begin position="202"/>
        <end position="258"/>
    </location>
</feature>
<sequence>MEQLDLNATAGIWTELIAEGRLDAVAEQAASLSRPDLVRTLERLPVTDRAVAFRLLAKDEAHAVFERFDDGLRAELFSSLRDDDVVRLFDALDPDDRVHLMDELPAGVTHRLLQRLSEEERELTAPILGYERGVIGRRMSTEYVRLHPGHSVGDALTLARRRGDDAETIYVLPVVDDSLVLVGVVGLRALFLAGSDALVADLMTAPISVSAHDEEEAAARRCVDAQVLAVPVVDREDRLVGILTFDDAVRIIQSAEDEDASRAGASEPLGRPYLSTPITRLVRSRAVWLFFLAISAALTVGVLDYFEDDLAQVVALASFIPLLIGTGGNTGSQAAVTITRALAVGDVRSRDIGRVLLREVRVGAVLGLTLGGIAFLVILGVSLFSASYTAPIGLTVGISMLAICVLAASAGGAIPCIAKSLRIDPAVMSTPFIATFVDATGLIVYFLVAKAILGI</sequence>
<dbReference type="SMART" id="SM00924">
    <property type="entry name" value="MgtE_N"/>
    <property type="match status" value="1"/>
</dbReference>
<dbReference type="PROSITE" id="PS51371">
    <property type="entry name" value="CBS"/>
    <property type="match status" value="2"/>
</dbReference>
<feature type="transmembrane region" description="Helical" evidence="9">
    <location>
        <begin position="392"/>
        <end position="418"/>
    </location>
</feature>
<keyword evidence="5 9" id="KW-0460">Magnesium</keyword>
<organism evidence="11 12">
    <name type="scientific">Rothia santali</name>
    <dbReference type="NCBI Taxonomy" id="2949643"/>
    <lineage>
        <taxon>Bacteria</taxon>
        <taxon>Bacillati</taxon>
        <taxon>Actinomycetota</taxon>
        <taxon>Actinomycetes</taxon>
        <taxon>Micrococcales</taxon>
        <taxon>Micrococcaceae</taxon>
        <taxon>Rothia</taxon>
    </lineage>
</organism>
<dbReference type="SUPFAM" id="SSF158791">
    <property type="entry name" value="MgtE N-terminal domain-like"/>
    <property type="match status" value="1"/>
</dbReference>
<keyword evidence="9" id="KW-1003">Cell membrane</keyword>
<feature type="transmembrane region" description="Helical" evidence="9">
    <location>
        <begin position="318"/>
        <end position="343"/>
    </location>
</feature>
<evidence type="ECO:0000256" key="9">
    <source>
        <dbReference type="RuleBase" id="RU362011"/>
    </source>
</evidence>
<comment type="function">
    <text evidence="9">Acts as a magnesium transporter.</text>
</comment>